<accession>A0A381ZD98</accession>
<protein>
    <submittedName>
        <fullName evidence="1">Uncharacterized protein</fullName>
    </submittedName>
</protein>
<dbReference type="EMBL" id="UINC01020889">
    <property type="protein sequence ID" value="SVA87275.1"/>
    <property type="molecule type" value="Genomic_DNA"/>
</dbReference>
<gene>
    <name evidence="1" type="ORF">METZ01_LOCUS140129</name>
</gene>
<name>A0A381ZD98_9ZZZZ</name>
<dbReference type="AlphaFoldDB" id="A0A381ZD98"/>
<reference evidence="1" key="1">
    <citation type="submission" date="2018-05" db="EMBL/GenBank/DDBJ databases">
        <authorList>
            <person name="Lanie J.A."/>
            <person name="Ng W.-L."/>
            <person name="Kazmierczak K.M."/>
            <person name="Andrzejewski T.M."/>
            <person name="Davidsen T.M."/>
            <person name="Wayne K.J."/>
            <person name="Tettelin H."/>
            <person name="Glass J.I."/>
            <person name="Rusch D."/>
            <person name="Podicherti R."/>
            <person name="Tsui H.-C.T."/>
            <person name="Winkler M.E."/>
        </authorList>
    </citation>
    <scope>NUCLEOTIDE SEQUENCE</scope>
</reference>
<organism evidence="1">
    <name type="scientific">marine metagenome</name>
    <dbReference type="NCBI Taxonomy" id="408172"/>
    <lineage>
        <taxon>unclassified sequences</taxon>
        <taxon>metagenomes</taxon>
        <taxon>ecological metagenomes</taxon>
    </lineage>
</organism>
<sequence length="66" mass="7200">FLGMGIKVNIKKIYLLGFQLSINANMKVGNLEDKFLGMGIKVNIKKAGGGFIDNNVTLGSVRKEKD</sequence>
<evidence type="ECO:0000313" key="1">
    <source>
        <dbReference type="EMBL" id="SVA87275.1"/>
    </source>
</evidence>
<feature type="non-terminal residue" evidence="1">
    <location>
        <position position="1"/>
    </location>
</feature>
<proteinExistence type="predicted"/>